<name>A0A226D1B9_FOLCA</name>
<organism evidence="2 3">
    <name type="scientific">Folsomia candida</name>
    <name type="common">Springtail</name>
    <dbReference type="NCBI Taxonomy" id="158441"/>
    <lineage>
        <taxon>Eukaryota</taxon>
        <taxon>Metazoa</taxon>
        <taxon>Ecdysozoa</taxon>
        <taxon>Arthropoda</taxon>
        <taxon>Hexapoda</taxon>
        <taxon>Collembola</taxon>
        <taxon>Entomobryomorpha</taxon>
        <taxon>Isotomoidea</taxon>
        <taxon>Isotomidae</taxon>
        <taxon>Proisotominae</taxon>
        <taxon>Folsomia</taxon>
    </lineage>
</organism>
<gene>
    <name evidence="2" type="ORF">Fcan01_26626</name>
</gene>
<protein>
    <submittedName>
        <fullName evidence="2">Uncharacterized protein</fullName>
    </submittedName>
</protein>
<evidence type="ECO:0000313" key="2">
    <source>
        <dbReference type="EMBL" id="OXA38654.1"/>
    </source>
</evidence>
<feature type="region of interest" description="Disordered" evidence="1">
    <location>
        <begin position="153"/>
        <end position="193"/>
    </location>
</feature>
<keyword evidence="3" id="KW-1185">Reference proteome</keyword>
<reference evidence="2 3" key="1">
    <citation type="submission" date="2015-12" db="EMBL/GenBank/DDBJ databases">
        <title>The genome of Folsomia candida.</title>
        <authorList>
            <person name="Faddeeva A."/>
            <person name="Derks M.F."/>
            <person name="Anvar Y."/>
            <person name="Smit S."/>
            <person name="Van Straalen N."/>
            <person name="Roelofs D."/>
        </authorList>
    </citation>
    <scope>NUCLEOTIDE SEQUENCE [LARGE SCALE GENOMIC DNA]</scope>
    <source>
        <strain evidence="2 3">VU population</strain>
        <tissue evidence="2">Whole body</tissue>
    </source>
</reference>
<dbReference type="AlphaFoldDB" id="A0A226D1B9"/>
<dbReference type="Proteomes" id="UP000198287">
    <property type="component" value="Unassembled WGS sequence"/>
</dbReference>
<accession>A0A226D1B9</accession>
<dbReference type="EMBL" id="LNIX01000044">
    <property type="protein sequence ID" value="OXA38654.1"/>
    <property type="molecule type" value="Genomic_DNA"/>
</dbReference>
<proteinExistence type="predicted"/>
<comment type="caution">
    <text evidence="2">The sequence shown here is derived from an EMBL/GenBank/DDBJ whole genome shotgun (WGS) entry which is preliminary data.</text>
</comment>
<evidence type="ECO:0000313" key="3">
    <source>
        <dbReference type="Proteomes" id="UP000198287"/>
    </source>
</evidence>
<feature type="compositionally biased region" description="Acidic residues" evidence="1">
    <location>
        <begin position="181"/>
        <end position="192"/>
    </location>
</feature>
<evidence type="ECO:0000256" key="1">
    <source>
        <dbReference type="SAM" id="MobiDB-lite"/>
    </source>
</evidence>
<sequence length="267" mass="29796">MSKDDGCSKNGTRHILKDLASSTVRLHRTNFIPPTQYDQEFPVKIEGHISSPELRSCSICSESIKGSQQIAAKSACPADKISNHDVDQQLNKFRAKFSIKLQPTDVDDGRFTKLRIESKISAPDLGCPADPISHNGDDDQKLTGFVEVGEEFSVKVEPINDNPDDKMDDITPDPLTSKSDDDSDVSDNPENEIAEKQKCCRPCKLNFKTDRIKQLAHFTTVHDKIVVDIDKKAVAKQRSTPPISRRHTPIENLRAAADKSYSLFLQH</sequence>